<keyword evidence="4" id="KW-0175">Coiled coil</keyword>
<dbReference type="GO" id="GO:0005634">
    <property type="term" value="C:nucleus"/>
    <property type="evidence" value="ECO:0007669"/>
    <property type="project" value="UniProtKB-SubCell"/>
</dbReference>
<evidence type="ECO:0000256" key="4">
    <source>
        <dbReference type="SAM" id="Coils"/>
    </source>
</evidence>
<comment type="subcellular location">
    <subcellularLocation>
        <location evidence="1">Nucleus</location>
    </subcellularLocation>
</comment>
<evidence type="ECO:0000259" key="6">
    <source>
        <dbReference type="Pfam" id="PF08573"/>
    </source>
</evidence>
<feature type="coiled-coil region" evidence="4">
    <location>
        <begin position="34"/>
        <end position="61"/>
    </location>
</feature>
<evidence type="ECO:0000313" key="8">
    <source>
        <dbReference type="Proteomes" id="UP001168990"/>
    </source>
</evidence>
<evidence type="ECO:0000256" key="3">
    <source>
        <dbReference type="ARBA" id="ARBA00023242"/>
    </source>
</evidence>
<feature type="region of interest" description="Disordered" evidence="5">
    <location>
        <begin position="294"/>
        <end position="349"/>
    </location>
</feature>
<reference evidence="7" key="1">
    <citation type="journal article" date="2023" name="bioRxiv">
        <title>Scaffold-level genome assemblies of two parasitoid biocontrol wasps reveal the parthenogenesis mechanism and an associated novel virus.</title>
        <authorList>
            <person name="Inwood S."/>
            <person name="Skelly J."/>
            <person name="Guhlin J."/>
            <person name="Harrop T."/>
            <person name="Goldson S."/>
            <person name="Dearden P."/>
        </authorList>
    </citation>
    <scope>NUCLEOTIDE SEQUENCE</scope>
    <source>
        <strain evidence="7">Irish</strain>
        <tissue evidence="7">Whole body</tissue>
    </source>
</reference>
<keyword evidence="3" id="KW-0539">Nucleus</keyword>
<gene>
    <name evidence="7" type="ORF">PV328_008575</name>
</gene>
<feature type="compositionally biased region" description="Basic and acidic residues" evidence="5">
    <location>
        <begin position="329"/>
        <end position="338"/>
    </location>
</feature>
<evidence type="ECO:0000256" key="5">
    <source>
        <dbReference type="SAM" id="MobiDB-lite"/>
    </source>
</evidence>
<organism evidence="7 8">
    <name type="scientific">Microctonus aethiopoides</name>
    <dbReference type="NCBI Taxonomy" id="144406"/>
    <lineage>
        <taxon>Eukaryota</taxon>
        <taxon>Metazoa</taxon>
        <taxon>Ecdysozoa</taxon>
        <taxon>Arthropoda</taxon>
        <taxon>Hexapoda</taxon>
        <taxon>Insecta</taxon>
        <taxon>Pterygota</taxon>
        <taxon>Neoptera</taxon>
        <taxon>Endopterygota</taxon>
        <taxon>Hymenoptera</taxon>
        <taxon>Apocrita</taxon>
        <taxon>Ichneumonoidea</taxon>
        <taxon>Braconidae</taxon>
        <taxon>Euphorinae</taxon>
        <taxon>Microctonus</taxon>
    </lineage>
</organism>
<dbReference type="Proteomes" id="UP001168990">
    <property type="component" value="Unassembled WGS sequence"/>
</dbReference>
<dbReference type="EMBL" id="JAQQBS010000003">
    <property type="protein sequence ID" value="KAK0170773.1"/>
    <property type="molecule type" value="Genomic_DNA"/>
</dbReference>
<feature type="compositionally biased region" description="Polar residues" evidence="5">
    <location>
        <begin position="253"/>
        <end position="270"/>
    </location>
</feature>
<feature type="compositionally biased region" description="Polar residues" evidence="5">
    <location>
        <begin position="299"/>
        <end position="311"/>
    </location>
</feature>
<dbReference type="Pfam" id="PF08573">
    <property type="entry name" value="SAE2"/>
    <property type="match status" value="1"/>
</dbReference>
<dbReference type="InterPro" id="IPR013882">
    <property type="entry name" value="Ctp1_C"/>
</dbReference>
<reference evidence="7" key="2">
    <citation type="submission" date="2023-03" db="EMBL/GenBank/DDBJ databases">
        <authorList>
            <person name="Inwood S.N."/>
            <person name="Skelly J.G."/>
            <person name="Guhlin J."/>
            <person name="Harrop T.W.R."/>
            <person name="Goldson S.G."/>
            <person name="Dearden P.K."/>
        </authorList>
    </citation>
    <scope>NUCLEOTIDE SEQUENCE</scope>
    <source>
        <strain evidence="7">Irish</strain>
        <tissue evidence="7">Whole body</tissue>
    </source>
</reference>
<feature type="domain" description="DNA endonuclease activator Ctp1 C-terminal" evidence="6">
    <location>
        <begin position="565"/>
        <end position="601"/>
    </location>
</feature>
<sequence length="606" mass="68855">MNNSVEVNYLVKQLEMERASEVMEHSLKAIADFFKNFQADYLDLLEKNKELEKSLKELKNKTPVYCACGKNSIQTENLPTNYSKSIIINDKTNENPVDIINDEETQGIIESTQIEKSILNKPKNHNLSKKSNSKRDFFRKHTIDKHKHNTISSLIKSSDTHLNIDEKKLNLDKINTENIIPTGNKLSQRNEKVLEPVEVKTIATNIKDNEINVELDPEYLDIDATLFEQPFSQEQSADLESTQTSCESNDVTIIEGNSGNDKSPIINSSPDDVVKASPKKNILRKKMWLGQNKRKIKSTTKANLNIKSVSNADDKNKNLSTPKSSKSHFPAEEKDPKINTDTTKNETNSGIQNRKINIFSQRSTNLKKSDVLINESTVCSLSNSPNNPHAIAPKLNVQINKENNKDNIQTIKNINKKTQLINKNSDETFFAGDETYFPGYEISRDSSGMKNPEEIISNKAKRKFADFSISSNIEASKTSLHNVMELDIGDMSDWEPDVASDKLPSTVEQKNGRINSFDTVPARKVVTPKFAVKGPVVRKKTLRAKLRGWDCENCANYYEKMGLSEKELQERKDQCSRHRSNFNERYYTPPGLWDLRFPDTQNSSQE</sequence>
<evidence type="ECO:0000256" key="1">
    <source>
        <dbReference type="ARBA" id="ARBA00004123"/>
    </source>
</evidence>
<comment type="caution">
    <text evidence="7">The sequence shown here is derived from an EMBL/GenBank/DDBJ whole genome shotgun (WGS) entry which is preliminary data.</text>
</comment>
<proteinExistence type="predicted"/>
<accession>A0AA39FJS0</accession>
<evidence type="ECO:0000313" key="7">
    <source>
        <dbReference type="EMBL" id="KAK0170773.1"/>
    </source>
</evidence>
<feature type="region of interest" description="Disordered" evidence="5">
    <location>
        <begin position="253"/>
        <end position="273"/>
    </location>
</feature>
<name>A0AA39FJS0_9HYME</name>
<dbReference type="AlphaFoldDB" id="A0AA39FJS0"/>
<protein>
    <recommendedName>
        <fullName evidence="6">DNA endonuclease activator Ctp1 C-terminal domain-containing protein</fullName>
    </recommendedName>
</protein>
<evidence type="ECO:0000256" key="2">
    <source>
        <dbReference type="ARBA" id="ARBA00022763"/>
    </source>
</evidence>
<feature type="compositionally biased region" description="Polar residues" evidence="5">
    <location>
        <begin position="339"/>
        <end position="349"/>
    </location>
</feature>
<keyword evidence="8" id="KW-1185">Reference proteome</keyword>
<dbReference type="GO" id="GO:0006281">
    <property type="term" value="P:DNA repair"/>
    <property type="evidence" value="ECO:0007669"/>
    <property type="project" value="InterPro"/>
</dbReference>
<keyword evidence="2" id="KW-0227">DNA damage</keyword>